<sequence length="63" mass="7539">MRFDARTASKLPAGQHMTFDGFPGLRFQVSESRRSWIYRYKFPIDDRMRQVKLAARLRMELSD</sequence>
<dbReference type="Proteomes" id="UP000250416">
    <property type="component" value="Unassembled WGS sequence"/>
</dbReference>
<proteinExistence type="predicted"/>
<protein>
    <submittedName>
        <fullName evidence="1">Phage integrase</fullName>
    </submittedName>
</protein>
<accession>A0AAE8T6J8</accession>
<organism evidence="1 2">
    <name type="scientific">Burkholderia cepacia</name>
    <name type="common">Pseudomonas cepacia</name>
    <dbReference type="NCBI Taxonomy" id="292"/>
    <lineage>
        <taxon>Bacteria</taxon>
        <taxon>Pseudomonadati</taxon>
        <taxon>Pseudomonadota</taxon>
        <taxon>Betaproteobacteria</taxon>
        <taxon>Burkholderiales</taxon>
        <taxon>Burkholderiaceae</taxon>
        <taxon>Burkholderia</taxon>
        <taxon>Burkholderia cepacia complex</taxon>
    </lineage>
</organism>
<name>A0AAE8T6J8_BURCE</name>
<reference evidence="1 2" key="1">
    <citation type="submission" date="2018-06" db="EMBL/GenBank/DDBJ databases">
        <authorList>
            <consortium name="Pathogen Informatics"/>
            <person name="Doyle S."/>
        </authorList>
    </citation>
    <scope>NUCLEOTIDE SEQUENCE [LARGE SCALE GENOMIC DNA]</scope>
    <source>
        <strain evidence="1 2">NCTC10661</strain>
    </source>
</reference>
<evidence type="ECO:0000313" key="1">
    <source>
        <dbReference type="EMBL" id="SQA59068.1"/>
    </source>
</evidence>
<evidence type="ECO:0000313" key="2">
    <source>
        <dbReference type="Proteomes" id="UP000250416"/>
    </source>
</evidence>
<dbReference type="AlphaFoldDB" id="A0AAE8T6J8"/>
<dbReference type="EMBL" id="UARD01000053">
    <property type="protein sequence ID" value="SQA59068.1"/>
    <property type="molecule type" value="Genomic_DNA"/>
</dbReference>
<comment type="caution">
    <text evidence="1">The sequence shown here is derived from an EMBL/GenBank/DDBJ whole genome shotgun (WGS) entry which is preliminary data.</text>
</comment>
<gene>
    <name evidence="1" type="ORF">NCTC10661_06476</name>
</gene>